<dbReference type="EMBL" id="QLMA01000003">
    <property type="protein sequence ID" value="RAJ83287.1"/>
    <property type="molecule type" value="Genomic_DNA"/>
</dbReference>
<evidence type="ECO:0000313" key="3">
    <source>
        <dbReference type="Proteomes" id="UP000249819"/>
    </source>
</evidence>
<dbReference type="PANTHER" id="PTHR14097">
    <property type="entry name" value="OXIDOREDUCTASE HTATIP2"/>
    <property type="match status" value="1"/>
</dbReference>
<dbReference type="Gene3D" id="3.40.50.720">
    <property type="entry name" value="NAD(P)-binding Rossmann-like Domain"/>
    <property type="match status" value="1"/>
</dbReference>
<dbReference type="SUPFAM" id="SSF51735">
    <property type="entry name" value="NAD(P)-binding Rossmann-fold domains"/>
    <property type="match status" value="1"/>
</dbReference>
<reference evidence="2 3" key="1">
    <citation type="submission" date="2018-06" db="EMBL/GenBank/DDBJ databases">
        <title>Genomic Encyclopedia of Archaeal and Bacterial Type Strains, Phase II (KMG-II): from individual species to whole genera.</title>
        <authorList>
            <person name="Goeker M."/>
        </authorList>
    </citation>
    <scope>NUCLEOTIDE SEQUENCE [LARGE SCALE GENOMIC DNA]</scope>
    <source>
        <strain evidence="2 3">DSM 29821</strain>
    </source>
</reference>
<dbReference type="InterPro" id="IPR016040">
    <property type="entry name" value="NAD(P)-bd_dom"/>
</dbReference>
<accession>A0A327W1X2</accession>
<dbReference type="OrthoDB" id="9798632at2"/>
<comment type="caution">
    <text evidence="2">The sequence shown here is derived from an EMBL/GenBank/DDBJ whole genome shotgun (WGS) entry which is preliminary data.</text>
</comment>
<evidence type="ECO:0000259" key="1">
    <source>
        <dbReference type="Pfam" id="PF13460"/>
    </source>
</evidence>
<dbReference type="Pfam" id="PF13460">
    <property type="entry name" value="NAD_binding_10"/>
    <property type="match status" value="1"/>
</dbReference>
<keyword evidence="3" id="KW-1185">Reference proteome</keyword>
<gene>
    <name evidence="2" type="ORF">CLV59_103251</name>
</gene>
<dbReference type="Proteomes" id="UP000249819">
    <property type="component" value="Unassembled WGS sequence"/>
</dbReference>
<dbReference type="PANTHER" id="PTHR14097:SF7">
    <property type="entry name" value="OXIDOREDUCTASE HTATIP2"/>
    <property type="match status" value="1"/>
</dbReference>
<proteinExistence type="predicted"/>
<evidence type="ECO:0000313" key="2">
    <source>
        <dbReference type="EMBL" id="RAJ83287.1"/>
    </source>
</evidence>
<feature type="domain" description="NAD(P)-binding" evidence="1">
    <location>
        <begin position="9"/>
        <end position="118"/>
    </location>
</feature>
<protein>
    <submittedName>
        <fullName evidence="2">Uncharacterized protein YbjT (DUF2867 family)</fullName>
    </submittedName>
</protein>
<dbReference type="InterPro" id="IPR036291">
    <property type="entry name" value="NAD(P)-bd_dom_sf"/>
</dbReference>
<sequence length="224" mass="24996">MEKTAIVIGATGLTGTHLVSALLHDGYYTHVRVLARKHAFNPRPGLESIIVDYEDEATLKNLLQGDVLFCCIGTTIKKAGTKENFRKVDFDIPVRCARIAHANGVKQFLVMSSIGANLYSRSFYLRTKGQLEAAIEGIGFASTSIFRPSFLIGQRQEFRFGEWISKYLIQLFYFLLQGRWKKYRGIKAATVASAMHKIAKKNEPGVAIYESDAIQEIGETPDSV</sequence>
<dbReference type="RefSeq" id="WP_111591943.1">
    <property type="nucleotide sequence ID" value="NZ_QLMA01000003.1"/>
</dbReference>
<dbReference type="AlphaFoldDB" id="A0A327W1X2"/>
<name>A0A327W1X2_9BACT</name>
<organism evidence="2 3">
    <name type="scientific">Chitinophaga dinghuensis</name>
    <dbReference type="NCBI Taxonomy" id="1539050"/>
    <lineage>
        <taxon>Bacteria</taxon>
        <taxon>Pseudomonadati</taxon>
        <taxon>Bacteroidota</taxon>
        <taxon>Chitinophagia</taxon>
        <taxon>Chitinophagales</taxon>
        <taxon>Chitinophagaceae</taxon>
        <taxon>Chitinophaga</taxon>
    </lineage>
</organism>